<comment type="caution">
    <text evidence="1">The sequence shown here is derived from an EMBL/GenBank/DDBJ whole genome shotgun (WGS) entry which is preliminary data.</text>
</comment>
<reference evidence="2" key="1">
    <citation type="journal article" date="2023" name="G3 (Bethesda)">
        <title>Genome assembly and association tests identify interacting loci associated with vigor, precocity, and sex in interspecific pistachio rootstocks.</title>
        <authorList>
            <person name="Palmer W."/>
            <person name="Jacygrad E."/>
            <person name="Sagayaradj S."/>
            <person name="Cavanaugh K."/>
            <person name="Han R."/>
            <person name="Bertier L."/>
            <person name="Beede B."/>
            <person name="Kafkas S."/>
            <person name="Golino D."/>
            <person name="Preece J."/>
            <person name="Michelmore R."/>
        </authorList>
    </citation>
    <scope>NUCLEOTIDE SEQUENCE [LARGE SCALE GENOMIC DNA]</scope>
</reference>
<organism evidence="1 2">
    <name type="scientific">Pistacia atlantica</name>
    <dbReference type="NCBI Taxonomy" id="434234"/>
    <lineage>
        <taxon>Eukaryota</taxon>
        <taxon>Viridiplantae</taxon>
        <taxon>Streptophyta</taxon>
        <taxon>Embryophyta</taxon>
        <taxon>Tracheophyta</taxon>
        <taxon>Spermatophyta</taxon>
        <taxon>Magnoliopsida</taxon>
        <taxon>eudicotyledons</taxon>
        <taxon>Gunneridae</taxon>
        <taxon>Pentapetalae</taxon>
        <taxon>rosids</taxon>
        <taxon>malvids</taxon>
        <taxon>Sapindales</taxon>
        <taxon>Anacardiaceae</taxon>
        <taxon>Pistacia</taxon>
    </lineage>
</organism>
<keyword evidence="2" id="KW-1185">Reference proteome</keyword>
<dbReference type="EMBL" id="CM047897">
    <property type="protein sequence ID" value="KAJ0111796.1"/>
    <property type="molecule type" value="Genomic_DNA"/>
</dbReference>
<dbReference type="Proteomes" id="UP001164250">
    <property type="component" value="Chromosome 1"/>
</dbReference>
<evidence type="ECO:0000313" key="1">
    <source>
        <dbReference type="EMBL" id="KAJ0111796.1"/>
    </source>
</evidence>
<accession>A0ACC1C871</accession>
<sequence>MSRVPEVKWAQRADKVFITVLLPDSKNAKVNLEPEGVFTFSASAGAENNLYEIKLDLFDKVNVEESKINIGVRSIFCILEKAEKGWWKKLLRGDGKTPHYIKVDWDKWVDEDEDNGVGDLDLGGMDFSNFGGMGGMGAMGGMGGMGAMGGHGEAWGPWGPWEAWGAWGAWVTMEWVTLKIVMMKVRMPQVFFSGLAVVFVISLWDWDVLLYLGYVINDVG</sequence>
<protein>
    <submittedName>
        <fullName evidence="1">Uncharacterized protein</fullName>
    </submittedName>
</protein>
<gene>
    <name evidence="1" type="ORF">Patl1_01014</name>
</gene>
<proteinExistence type="predicted"/>
<name>A0ACC1C871_9ROSI</name>
<evidence type="ECO:0000313" key="2">
    <source>
        <dbReference type="Proteomes" id="UP001164250"/>
    </source>
</evidence>